<reference evidence="2" key="1">
    <citation type="journal article" date="2017" name="Nat. Microbiol.">
        <title>Global analysis of biosynthetic gene clusters reveals vast potential of secondary metabolite production in Penicillium species.</title>
        <authorList>
            <person name="Nielsen J.C."/>
            <person name="Grijseels S."/>
            <person name="Prigent S."/>
            <person name="Ji B."/>
            <person name="Dainat J."/>
            <person name="Nielsen K.F."/>
            <person name="Frisvad J.C."/>
            <person name="Workman M."/>
            <person name="Nielsen J."/>
        </authorList>
    </citation>
    <scope>NUCLEOTIDE SEQUENCE [LARGE SCALE GENOMIC DNA]</scope>
    <source>
        <strain evidence="2">IBT 29525</strain>
    </source>
</reference>
<protein>
    <recommendedName>
        <fullName evidence="3">Transposase Tc1-like domain-containing protein</fullName>
    </recommendedName>
</protein>
<comment type="caution">
    <text evidence="1">The sequence shown here is derived from an EMBL/GenBank/DDBJ whole genome shotgun (WGS) entry which is preliminary data.</text>
</comment>
<evidence type="ECO:0000313" key="1">
    <source>
        <dbReference type="EMBL" id="OQD86919.1"/>
    </source>
</evidence>
<dbReference type="EMBL" id="MDYO01000082">
    <property type="protein sequence ID" value="OQD86919.1"/>
    <property type="molecule type" value="Genomic_DNA"/>
</dbReference>
<proteinExistence type="predicted"/>
<evidence type="ECO:0000313" key="2">
    <source>
        <dbReference type="Proteomes" id="UP000191612"/>
    </source>
</evidence>
<dbReference type="AlphaFoldDB" id="A0A1V6QCI3"/>
<organism evidence="1 2">
    <name type="scientific">Penicillium solitum</name>
    <dbReference type="NCBI Taxonomy" id="60172"/>
    <lineage>
        <taxon>Eukaryota</taxon>
        <taxon>Fungi</taxon>
        <taxon>Dikarya</taxon>
        <taxon>Ascomycota</taxon>
        <taxon>Pezizomycotina</taxon>
        <taxon>Eurotiomycetes</taxon>
        <taxon>Eurotiomycetidae</taxon>
        <taxon>Eurotiales</taxon>
        <taxon>Aspergillaceae</taxon>
        <taxon>Penicillium</taxon>
    </lineage>
</organism>
<sequence length="121" mass="13700">MTLAGWRLCGMGVGYYVVEYGTWPVPRRSLSSSSGTGMAPRLEPWQHELIRDMIQDREPFTNAQIAEAVRCTPRSIRAIRSNLRCFGNVRAPANGIGRRRSITPPMLEALREHLSEKPDLY</sequence>
<dbReference type="STRING" id="60172.A0A1V6QCI3"/>
<accession>A0A1V6QCI3</accession>
<name>A0A1V6QCI3_9EURO</name>
<dbReference type="InterPro" id="IPR009057">
    <property type="entry name" value="Homeodomain-like_sf"/>
</dbReference>
<dbReference type="SUPFAM" id="SSF46689">
    <property type="entry name" value="Homeodomain-like"/>
    <property type="match status" value="1"/>
</dbReference>
<dbReference type="Proteomes" id="UP000191612">
    <property type="component" value="Unassembled WGS sequence"/>
</dbReference>
<gene>
    <name evidence="1" type="ORF">PENSOL_c082G00325</name>
</gene>
<evidence type="ECO:0008006" key="3">
    <source>
        <dbReference type="Google" id="ProtNLM"/>
    </source>
</evidence>
<keyword evidence="2" id="KW-1185">Reference proteome</keyword>